<dbReference type="NCBIfam" id="NF033788">
    <property type="entry name" value="HTH_metalloreg"/>
    <property type="match status" value="1"/>
</dbReference>
<dbReference type="RefSeq" id="WP_319955453.1">
    <property type="nucleotide sequence ID" value="NZ_JAXAVX010000012.1"/>
</dbReference>
<keyword evidence="8" id="KW-1185">Reference proteome</keyword>
<dbReference type="InterPro" id="IPR036390">
    <property type="entry name" value="WH_DNA-bd_sf"/>
</dbReference>
<evidence type="ECO:0000256" key="4">
    <source>
        <dbReference type="SAM" id="MobiDB-lite"/>
    </source>
</evidence>
<keyword evidence="2" id="KW-0238">DNA-binding</keyword>
<keyword evidence="1" id="KW-0805">Transcription regulation</keyword>
<feature type="chain" id="PRO_5046865898" evidence="5">
    <location>
        <begin position="24"/>
        <end position="277"/>
    </location>
</feature>
<proteinExistence type="predicted"/>
<feature type="region of interest" description="Disordered" evidence="4">
    <location>
        <begin position="21"/>
        <end position="65"/>
    </location>
</feature>
<evidence type="ECO:0000256" key="2">
    <source>
        <dbReference type="ARBA" id="ARBA00023125"/>
    </source>
</evidence>
<keyword evidence="5" id="KW-0732">Signal</keyword>
<dbReference type="InterPro" id="IPR036388">
    <property type="entry name" value="WH-like_DNA-bd_sf"/>
</dbReference>
<evidence type="ECO:0000256" key="1">
    <source>
        <dbReference type="ARBA" id="ARBA00023015"/>
    </source>
</evidence>
<name>A0ABU4VQD9_9ACTN</name>
<dbReference type="EMBL" id="JAXAVX010000012">
    <property type="protein sequence ID" value="MDX8153304.1"/>
    <property type="molecule type" value="Genomic_DNA"/>
</dbReference>
<dbReference type="SUPFAM" id="SSF46785">
    <property type="entry name" value="Winged helix' DNA-binding domain"/>
    <property type="match status" value="1"/>
</dbReference>
<accession>A0ABU4VQD9</accession>
<evidence type="ECO:0000259" key="6">
    <source>
        <dbReference type="PROSITE" id="PS50987"/>
    </source>
</evidence>
<evidence type="ECO:0000313" key="7">
    <source>
        <dbReference type="EMBL" id="MDX8153304.1"/>
    </source>
</evidence>
<gene>
    <name evidence="7" type="ORF">SK069_17025</name>
</gene>
<dbReference type="PRINTS" id="PR00778">
    <property type="entry name" value="HTHARSR"/>
</dbReference>
<dbReference type="InterPro" id="IPR001845">
    <property type="entry name" value="HTH_ArsR_DNA-bd_dom"/>
</dbReference>
<comment type="caution">
    <text evidence="7">The sequence shown here is derived from an EMBL/GenBank/DDBJ whole genome shotgun (WGS) entry which is preliminary data.</text>
</comment>
<dbReference type="PROSITE" id="PS50987">
    <property type="entry name" value="HTH_ARSR_2"/>
    <property type="match status" value="1"/>
</dbReference>
<feature type="compositionally biased region" description="Low complexity" evidence="4">
    <location>
        <begin position="161"/>
        <end position="175"/>
    </location>
</feature>
<dbReference type="InterPro" id="IPR051011">
    <property type="entry name" value="Metal_resp_trans_reg"/>
</dbReference>
<sequence length="277" mass="28710">MPLWTLASVWLHATTIVPSGATAANGPRSGLAPGTGSPYSSSDPSVVRVSATSVPNEDSPAARTRTTTVRSVVKFVPFTQPATATPSRFIALVANAEVLSDPLSSFTGSAAPAAPAAYAGIEEGGTPPGRDAGRTTDGSRRRGRARPAVDPTHIPTIVRISSCPATPATSSASTEALRRSRPAAEEAERLAERAAGLGDPTRLVVALALRDGEELCVCDLSWVVERPEKVVSHHVRKLRAAGLVTNRREGRMVMYRLTPAGAGLLDALTGPAAEVPA</sequence>
<feature type="signal peptide" evidence="5">
    <location>
        <begin position="1"/>
        <end position="23"/>
    </location>
</feature>
<feature type="domain" description="HTH arsR-type" evidence="6">
    <location>
        <begin position="182"/>
        <end position="277"/>
    </location>
</feature>
<dbReference type="Pfam" id="PF01022">
    <property type="entry name" value="HTH_5"/>
    <property type="match status" value="1"/>
</dbReference>
<keyword evidence="3" id="KW-0804">Transcription</keyword>
<reference evidence="7 8" key="1">
    <citation type="submission" date="2023-11" db="EMBL/GenBank/DDBJ databases">
        <authorList>
            <person name="Xu M."/>
            <person name="Jiang T."/>
        </authorList>
    </citation>
    <scope>NUCLEOTIDE SEQUENCE [LARGE SCALE GENOMIC DNA]</scope>
    <source>
        <strain evidence="7 8">SD</strain>
    </source>
</reference>
<dbReference type="Proteomes" id="UP001277761">
    <property type="component" value="Unassembled WGS sequence"/>
</dbReference>
<protein>
    <submittedName>
        <fullName evidence="7">Metalloregulator ArsR/SmtB family transcription factor</fullName>
    </submittedName>
</protein>
<dbReference type="PANTHER" id="PTHR43132:SF6">
    <property type="entry name" value="HTH-TYPE TRANSCRIPTIONAL REPRESSOR CZRA"/>
    <property type="match status" value="1"/>
</dbReference>
<feature type="compositionally biased region" description="Basic and acidic residues" evidence="4">
    <location>
        <begin position="131"/>
        <end position="140"/>
    </location>
</feature>
<organism evidence="7 8">
    <name type="scientific">Patulibacter brassicae</name>
    <dbReference type="NCBI Taxonomy" id="1705717"/>
    <lineage>
        <taxon>Bacteria</taxon>
        <taxon>Bacillati</taxon>
        <taxon>Actinomycetota</taxon>
        <taxon>Thermoleophilia</taxon>
        <taxon>Solirubrobacterales</taxon>
        <taxon>Patulibacteraceae</taxon>
        <taxon>Patulibacter</taxon>
    </lineage>
</organism>
<dbReference type="InterPro" id="IPR011991">
    <property type="entry name" value="ArsR-like_HTH"/>
</dbReference>
<dbReference type="SMART" id="SM00418">
    <property type="entry name" value="HTH_ARSR"/>
    <property type="match status" value="1"/>
</dbReference>
<evidence type="ECO:0000313" key="8">
    <source>
        <dbReference type="Proteomes" id="UP001277761"/>
    </source>
</evidence>
<dbReference type="Gene3D" id="1.10.10.10">
    <property type="entry name" value="Winged helix-like DNA-binding domain superfamily/Winged helix DNA-binding domain"/>
    <property type="match status" value="1"/>
</dbReference>
<feature type="compositionally biased region" description="Basic and acidic residues" evidence="4">
    <location>
        <begin position="176"/>
        <end position="185"/>
    </location>
</feature>
<evidence type="ECO:0000256" key="5">
    <source>
        <dbReference type="SAM" id="SignalP"/>
    </source>
</evidence>
<dbReference type="PANTHER" id="PTHR43132">
    <property type="entry name" value="ARSENICAL RESISTANCE OPERON REPRESSOR ARSR-RELATED"/>
    <property type="match status" value="1"/>
</dbReference>
<evidence type="ECO:0000256" key="3">
    <source>
        <dbReference type="ARBA" id="ARBA00023163"/>
    </source>
</evidence>
<feature type="compositionally biased region" description="Polar residues" evidence="4">
    <location>
        <begin position="37"/>
        <end position="56"/>
    </location>
</feature>
<feature type="region of interest" description="Disordered" evidence="4">
    <location>
        <begin position="119"/>
        <end position="185"/>
    </location>
</feature>
<dbReference type="CDD" id="cd00090">
    <property type="entry name" value="HTH_ARSR"/>
    <property type="match status" value="1"/>
</dbReference>